<evidence type="ECO:0000259" key="3">
    <source>
        <dbReference type="PROSITE" id="PS50404"/>
    </source>
</evidence>
<dbReference type="InterPro" id="IPR004046">
    <property type="entry name" value="GST_C"/>
</dbReference>
<dbReference type="InterPro" id="IPR040079">
    <property type="entry name" value="Glutathione_S-Trfase"/>
</dbReference>
<dbReference type="PROSITE" id="PS50405">
    <property type="entry name" value="GST_CTER"/>
    <property type="match status" value="1"/>
</dbReference>
<keyword evidence="6" id="KW-1185">Reference proteome</keyword>
<sequence length="220" mass="24380">MAPFGTIYSYPNNPRVAKIRAVANINGLTLEDAPFTFRETNRTPDFLAKFPLGKVPAFTSADGVNLFESGAIAQYVAESGPARDQLVGSSPAERALIQQWILLAENEITTHCMTCLLPRLGVGKYDEAAETRALQGMERALAALETRLASRTWVATEAKLSLADITIVQSLVWGFRLVIDREMREKYPVVVAYFKRVIESEGVKEAFGEPVFVEKREVPQ</sequence>
<evidence type="ECO:0000259" key="4">
    <source>
        <dbReference type="PROSITE" id="PS50405"/>
    </source>
</evidence>
<evidence type="ECO:0000313" key="6">
    <source>
        <dbReference type="Proteomes" id="UP001610432"/>
    </source>
</evidence>
<dbReference type="InterPro" id="IPR010987">
    <property type="entry name" value="Glutathione-S-Trfase_C-like"/>
</dbReference>
<dbReference type="PANTHER" id="PTHR43986">
    <property type="entry name" value="ELONGATION FACTOR 1-GAMMA"/>
    <property type="match status" value="1"/>
</dbReference>
<reference evidence="5 6" key="1">
    <citation type="submission" date="2024-07" db="EMBL/GenBank/DDBJ databases">
        <title>Section-level genome sequencing and comparative genomics of Aspergillus sections Usti and Cavernicolus.</title>
        <authorList>
            <consortium name="Lawrence Berkeley National Laboratory"/>
            <person name="Nybo J.L."/>
            <person name="Vesth T.C."/>
            <person name="Theobald S."/>
            <person name="Frisvad J.C."/>
            <person name="Larsen T.O."/>
            <person name="Kjaerboelling I."/>
            <person name="Rothschild-Mancinelli K."/>
            <person name="Lyhne E.K."/>
            <person name="Kogle M.E."/>
            <person name="Barry K."/>
            <person name="Clum A."/>
            <person name="Na H."/>
            <person name="Ledsgaard L."/>
            <person name="Lin J."/>
            <person name="Lipzen A."/>
            <person name="Kuo A."/>
            <person name="Riley R."/>
            <person name="Mondo S."/>
            <person name="Labutti K."/>
            <person name="Haridas S."/>
            <person name="Pangalinan J."/>
            <person name="Salamov A.A."/>
            <person name="Simmons B.A."/>
            <person name="Magnuson J.K."/>
            <person name="Chen J."/>
            <person name="Drula E."/>
            <person name="Henrissat B."/>
            <person name="Wiebenga A."/>
            <person name="Lubbers R.J."/>
            <person name="Gomes A.C."/>
            <person name="Macurrencykelacurrency M.R."/>
            <person name="Stajich J."/>
            <person name="Grigoriev I.V."/>
            <person name="Mortensen U.H."/>
            <person name="De Vries R.P."/>
            <person name="Baker S.E."/>
            <person name="Andersen M.R."/>
        </authorList>
    </citation>
    <scope>NUCLEOTIDE SEQUENCE [LARGE SCALE GENOMIC DNA]</scope>
    <source>
        <strain evidence="5 6">CBS 449.75</strain>
    </source>
</reference>
<protein>
    <submittedName>
        <fullName evidence="5">Glutathione S-transferase</fullName>
    </submittedName>
</protein>
<dbReference type="Proteomes" id="UP001610432">
    <property type="component" value="Unassembled WGS sequence"/>
</dbReference>
<organism evidence="5 6">
    <name type="scientific">Aspergillus lucknowensis</name>
    <dbReference type="NCBI Taxonomy" id="176173"/>
    <lineage>
        <taxon>Eukaryota</taxon>
        <taxon>Fungi</taxon>
        <taxon>Dikarya</taxon>
        <taxon>Ascomycota</taxon>
        <taxon>Pezizomycotina</taxon>
        <taxon>Eurotiomycetes</taxon>
        <taxon>Eurotiomycetidae</taxon>
        <taxon>Eurotiales</taxon>
        <taxon>Aspergillaceae</taxon>
        <taxon>Aspergillus</taxon>
        <taxon>Aspergillus subgen. Nidulantes</taxon>
    </lineage>
</organism>
<dbReference type="Gene3D" id="3.40.30.10">
    <property type="entry name" value="Glutaredoxin"/>
    <property type="match status" value="1"/>
</dbReference>
<feature type="domain" description="GST C-terminal" evidence="4">
    <location>
        <begin position="90"/>
        <end position="220"/>
    </location>
</feature>
<dbReference type="SUPFAM" id="SSF47616">
    <property type="entry name" value="GST C-terminal domain-like"/>
    <property type="match status" value="1"/>
</dbReference>
<name>A0ABR4LHP6_9EURO</name>
<dbReference type="Pfam" id="PF00043">
    <property type="entry name" value="GST_C"/>
    <property type="match status" value="1"/>
</dbReference>
<dbReference type="CDD" id="cd03181">
    <property type="entry name" value="GST_C_EF1Bgamma_like"/>
    <property type="match status" value="1"/>
</dbReference>
<comment type="caution">
    <text evidence="5">The sequence shown here is derived from an EMBL/GenBank/DDBJ whole genome shotgun (WGS) entry which is preliminary data.</text>
</comment>
<dbReference type="InterPro" id="IPR050802">
    <property type="entry name" value="EF-GSTs"/>
</dbReference>
<dbReference type="PANTHER" id="PTHR43986:SF10">
    <property type="entry name" value="ELONGATION FACTOR EEF-1B GAMMA SUBUNIT, PUTATIVE (AFU_ORTHOLOGUE AFUA_1G17120)-RELATED"/>
    <property type="match status" value="1"/>
</dbReference>
<evidence type="ECO:0000256" key="1">
    <source>
        <dbReference type="ARBA" id="ARBA00007409"/>
    </source>
</evidence>
<dbReference type="EMBL" id="JBFXLQ010000045">
    <property type="protein sequence ID" value="KAL2864053.1"/>
    <property type="molecule type" value="Genomic_DNA"/>
</dbReference>
<feature type="domain" description="GST N-terminal" evidence="3">
    <location>
        <begin position="3"/>
        <end position="84"/>
    </location>
</feature>
<dbReference type="CDD" id="cd03044">
    <property type="entry name" value="GST_N_EF1Bgamma"/>
    <property type="match status" value="1"/>
</dbReference>
<dbReference type="RefSeq" id="XP_070883032.1">
    <property type="nucleotide sequence ID" value="XM_071029986.1"/>
</dbReference>
<comment type="similarity">
    <text evidence="1 2">Belongs to the GST superfamily.</text>
</comment>
<dbReference type="InterPro" id="IPR004045">
    <property type="entry name" value="Glutathione_S-Trfase_N"/>
</dbReference>
<dbReference type="SUPFAM" id="SSF52833">
    <property type="entry name" value="Thioredoxin-like"/>
    <property type="match status" value="1"/>
</dbReference>
<dbReference type="SFLD" id="SFLDS00019">
    <property type="entry name" value="Glutathione_Transferase_(cytos"/>
    <property type="match status" value="1"/>
</dbReference>
<dbReference type="InterPro" id="IPR036249">
    <property type="entry name" value="Thioredoxin-like_sf"/>
</dbReference>
<dbReference type="PROSITE" id="PS50404">
    <property type="entry name" value="GST_NTER"/>
    <property type="match status" value="1"/>
</dbReference>
<evidence type="ECO:0000256" key="2">
    <source>
        <dbReference type="RuleBase" id="RU003494"/>
    </source>
</evidence>
<dbReference type="InterPro" id="IPR036282">
    <property type="entry name" value="Glutathione-S-Trfase_C_sf"/>
</dbReference>
<evidence type="ECO:0000313" key="5">
    <source>
        <dbReference type="EMBL" id="KAL2864053.1"/>
    </source>
</evidence>
<dbReference type="GeneID" id="98145058"/>
<dbReference type="SFLD" id="SFLDG00358">
    <property type="entry name" value="Main_(cytGST)"/>
    <property type="match status" value="1"/>
</dbReference>
<proteinExistence type="inferred from homology"/>
<dbReference type="Gene3D" id="1.20.1050.10">
    <property type="match status" value="1"/>
</dbReference>
<gene>
    <name evidence="5" type="ORF">BJX67DRAFT_362321</name>
</gene>
<accession>A0ABR4LHP6</accession>
<dbReference type="Pfam" id="PF02798">
    <property type="entry name" value="GST_N"/>
    <property type="match status" value="1"/>
</dbReference>